<dbReference type="Pfam" id="PF01381">
    <property type="entry name" value="HTH_3"/>
    <property type="match status" value="1"/>
</dbReference>
<dbReference type="InterPro" id="IPR001387">
    <property type="entry name" value="Cro/C1-type_HTH"/>
</dbReference>
<evidence type="ECO:0000313" key="3">
    <source>
        <dbReference type="Proteomes" id="UP000671862"/>
    </source>
</evidence>
<dbReference type="RefSeq" id="WP_207567238.1">
    <property type="nucleotide sequence ID" value="NZ_CP071446.1"/>
</dbReference>
<accession>A0ABX7SAP2</accession>
<gene>
    <name evidence="2" type="ORF">JYK00_03090</name>
</gene>
<organism evidence="2 3">
    <name type="scientific">Thermosipho ferrireducens</name>
    <dbReference type="NCBI Taxonomy" id="2571116"/>
    <lineage>
        <taxon>Bacteria</taxon>
        <taxon>Thermotogati</taxon>
        <taxon>Thermotogota</taxon>
        <taxon>Thermotogae</taxon>
        <taxon>Thermotogales</taxon>
        <taxon>Fervidobacteriaceae</taxon>
        <taxon>Thermosipho</taxon>
    </lineage>
</organism>
<dbReference type="PROSITE" id="PS50943">
    <property type="entry name" value="HTH_CROC1"/>
    <property type="match status" value="1"/>
</dbReference>
<dbReference type="Proteomes" id="UP000671862">
    <property type="component" value="Chromosome"/>
</dbReference>
<protein>
    <submittedName>
        <fullName evidence="2">Helix-turn-helix transcriptional regulator</fullName>
    </submittedName>
</protein>
<evidence type="ECO:0000313" key="2">
    <source>
        <dbReference type="EMBL" id="QTA38521.1"/>
    </source>
</evidence>
<dbReference type="CDD" id="cd00093">
    <property type="entry name" value="HTH_XRE"/>
    <property type="match status" value="1"/>
</dbReference>
<keyword evidence="3" id="KW-1185">Reference proteome</keyword>
<dbReference type="SMART" id="SM00530">
    <property type="entry name" value="HTH_XRE"/>
    <property type="match status" value="1"/>
</dbReference>
<sequence>MRKLKELIENDELDKFELRAFDEDEEYENFLIKIVSQIVKLRVEKRISQKELAKKLGTKQSAISRFENFSSNPTLKFLFKVLKALDAEIEITDKSKGYEKYNIVINDKESNFERYYVDSIEKVWERVS</sequence>
<evidence type="ECO:0000259" key="1">
    <source>
        <dbReference type="PROSITE" id="PS50943"/>
    </source>
</evidence>
<name>A0ABX7SAP2_9BACT</name>
<reference evidence="2 3" key="1">
    <citation type="submission" date="2021-03" db="EMBL/GenBank/DDBJ databases">
        <title>Thermosipho ferrireducens sp.nov., an anaerobic thermophilic iron-reducing bacterium isolated from a deep-sea hydrothermal sulfide deposits.</title>
        <authorList>
            <person name="Zeng X."/>
            <person name="Chen Y."/>
            <person name="Shao Z."/>
        </authorList>
    </citation>
    <scope>NUCLEOTIDE SEQUENCE [LARGE SCALE GENOMIC DNA]</scope>
    <source>
        <strain evidence="2 3">JL129W03</strain>
    </source>
</reference>
<dbReference type="SUPFAM" id="SSF47413">
    <property type="entry name" value="lambda repressor-like DNA-binding domains"/>
    <property type="match status" value="1"/>
</dbReference>
<dbReference type="InterPro" id="IPR010982">
    <property type="entry name" value="Lambda_DNA-bd_dom_sf"/>
</dbReference>
<dbReference type="EMBL" id="CP071446">
    <property type="protein sequence ID" value="QTA38521.1"/>
    <property type="molecule type" value="Genomic_DNA"/>
</dbReference>
<dbReference type="Gene3D" id="1.10.260.40">
    <property type="entry name" value="lambda repressor-like DNA-binding domains"/>
    <property type="match status" value="1"/>
</dbReference>
<feature type="domain" description="HTH cro/C1-type" evidence="1">
    <location>
        <begin position="38"/>
        <end position="92"/>
    </location>
</feature>
<proteinExistence type="predicted"/>